<proteinExistence type="predicted"/>
<evidence type="ECO:0000256" key="1">
    <source>
        <dbReference type="SAM" id="MobiDB-lite"/>
    </source>
</evidence>
<organism>
    <name type="scientific">Serpula lacrymans var. lacrymans (strain S7.9)</name>
    <name type="common">Dry rot fungus</name>
    <dbReference type="NCBI Taxonomy" id="578457"/>
    <lineage>
        <taxon>Eukaryota</taxon>
        <taxon>Fungi</taxon>
        <taxon>Dikarya</taxon>
        <taxon>Basidiomycota</taxon>
        <taxon>Agaricomycotina</taxon>
        <taxon>Agaricomycetes</taxon>
        <taxon>Agaricomycetidae</taxon>
        <taxon>Boletales</taxon>
        <taxon>Coniophorineae</taxon>
        <taxon>Serpulaceae</taxon>
        <taxon>Serpula</taxon>
    </lineage>
</organism>
<name>F8NWN5_SERL9</name>
<dbReference type="AlphaFoldDB" id="F8NWN5"/>
<gene>
    <name evidence="2" type="ORF">SERLADRAFT_467582</name>
</gene>
<dbReference type="RefSeq" id="XP_007318407.1">
    <property type="nucleotide sequence ID" value="XM_007318345.1"/>
</dbReference>
<dbReference type="GeneID" id="18819256"/>
<dbReference type="KEGG" id="sla:SERLADRAFT_467582"/>
<accession>F8NWN5</accession>
<dbReference type="EMBL" id="GL945434">
    <property type="protein sequence ID" value="EGO24388.1"/>
    <property type="molecule type" value="Genomic_DNA"/>
</dbReference>
<feature type="compositionally biased region" description="Basic and acidic residues" evidence="1">
    <location>
        <begin position="7"/>
        <end position="19"/>
    </location>
</feature>
<feature type="region of interest" description="Disordered" evidence="1">
    <location>
        <begin position="1"/>
        <end position="26"/>
    </location>
</feature>
<protein>
    <submittedName>
        <fullName evidence="2">Uncharacterized protein</fullName>
    </submittedName>
</protein>
<sequence length="72" mass="7677">MAAMANARRDNEVAEDVGRAQRWGDGGTDDCKSLIRACIGPSPAAMPRQTGFTIPTKHHCGPGFTVSYTRGL</sequence>
<evidence type="ECO:0000313" key="2">
    <source>
        <dbReference type="EMBL" id="EGO24388.1"/>
    </source>
</evidence>
<dbReference type="Proteomes" id="UP000008064">
    <property type="component" value="Unassembled WGS sequence"/>
</dbReference>
<dbReference type="HOGENOM" id="CLU_2723765_0_0_1"/>
<reference evidence="2" key="1">
    <citation type="submission" date="2011-04" db="EMBL/GenBank/DDBJ databases">
        <title>Evolution of plant cell wall degrading machinery underlies the functional diversity of forest fungi.</title>
        <authorList>
            <consortium name="US DOE Joint Genome Institute (JGI-PGF)"/>
            <person name="Eastwood D.C."/>
            <person name="Floudas D."/>
            <person name="Binder M."/>
            <person name="Majcherczyk A."/>
            <person name="Schneider P."/>
            <person name="Aerts A."/>
            <person name="Asiegbu F.O."/>
            <person name="Baker S.E."/>
            <person name="Barry K."/>
            <person name="Bendiksby M."/>
            <person name="Blumentritt M."/>
            <person name="Coutinho P.M."/>
            <person name="Cullen D."/>
            <person name="Cullen D."/>
            <person name="Gathman A."/>
            <person name="Goodell B."/>
            <person name="Henrissat B."/>
            <person name="Ihrmark K."/>
            <person name="Kauserud H."/>
            <person name="Kohler A."/>
            <person name="LaButti K."/>
            <person name="Lapidus A."/>
            <person name="Lavin J.L."/>
            <person name="Lee Y.-H."/>
            <person name="Lindquist E."/>
            <person name="Lilly W."/>
            <person name="Lucas S."/>
            <person name="Morin E."/>
            <person name="Murat C."/>
            <person name="Oguiza J.A."/>
            <person name="Park J."/>
            <person name="Pisabarro A.G."/>
            <person name="Riley R."/>
            <person name="Rosling A."/>
            <person name="Salamov A."/>
            <person name="Schmidt O."/>
            <person name="Schmutz J."/>
            <person name="Skrede I."/>
            <person name="Stenlid J."/>
            <person name="Wiebenga A."/>
            <person name="Xie X."/>
            <person name="Kues U."/>
            <person name="Hibbett D.S."/>
            <person name="Hoffmeister D."/>
            <person name="Hogberg N."/>
            <person name="Martin F."/>
            <person name="Grigoriev I.V."/>
            <person name="Watkinson S.C."/>
        </authorList>
    </citation>
    <scope>NUCLEOTIDE SEQUENCE</scope>
    <source>
        <strain evidence="2">S7.9</strain>
    </source>
</reference>